<evidence type="ECO:0000256" key="2">
    <source>
        <dbReference type="ARBA" id="ARBA00005362"/>
    </source>
</evidence>
<gene>
    <name evidence="8" type="ORF">FIV01_11525</name>
</gene>
<keyword evidence="6 7" id="KW-0472">Membrane</keyword>
<keyword evidence="3" id="KW-1003">Cell membrane</keyword>
<organism evidence="8 9">
    <name type="scientific">Vibrio aquimaris</name>
    <dbReference type="NCBI Taxonomy" id="2587862"/>
    <lineage>
        <taxon>Bacteria</taxon>
        <taxon>Pseudomonadati</taxon>
        <taxon>Pseudomonadota</taxon>
        <taxon>Gammaproteobacteria</taxon>
        <taxon>Vibrionales</taxon>
        <taxon>Vibrionaceae</taxon>
        <taxon>Vibrio</taxon>
    </lineage>
</organism>
<feature type="transmembrane region" description="Helical" evidence="7">
    <location>
        <begin position="12"/>
        <end position="32"/>
    </location>
</feature>
<evidence type="ECO:0000313" key="8">
    <source>
        <dbReference type="EMBL" id="QFT27062.1"/>
    </source>
</evidence>
<evidence type="ECO:0000256" key="1">
    <source>
        <dbReference type="ARBA" id="ARBA00004236"/>
    </source>
</evidence>
<dbReference type="Proteomes" id="UP000326936">
    <property type="component" value="Chromosome"/>
</dbReference>
<evidence type="ECO:0000313" key="9">
    <source>
        <dbReference type="Proteomes" id="UP000326936"/>
    </source>
</evidence>
<dbReference type="AlphaFoldDB" id="A0A5P9CN83"/>
<dbReference type="GO" id="GO:0005886">
    <property type="term" value="C:plasma membrane"/>
    <property type="evidence" value="ECO:0007669"/>
    <property type="project" value="UniProtKB-SubCell"/>
</dbReference>
<dbReference type="Pfam" id="PF10144">
    <property type="entry name" value="SMP_2"/>
    <property type="match status" value="1"/>
</dbReference>
<sequence length="201" mass="22581" precursor="true">MESSLFSFRMALRVLTIVSLISMLLVIGINSVKISQANQDIQKNQLDTLIKVLVSQASLAAGEMIASQDQERLLKLTNQLSKDDLVFDATIYDAEGVRLASSDKSKSVREILGLDTPLETARIGKQQLVEPVTYDNVVIGFVRLTFETGKVTAFSDHYYRKSDRYMYTMVAMSFITGILLTIVVRRKPRQKGENLLLKELD</sequence>
<evidence type="ECO:0008006" key="10">
    <source>
        <dbReference type="Google" id="ProtNLM"/>
    </source>
</evidence>
<evidence type="ECO:0000256" key="6">
    <source>
        <dbReference type="ARBA" id="ARBA00023136"/>
    </source>
</evidence>
<comment type="similarity">
    <text evidence="2">Belongs to the Smp family.</text>
</comment>
<dbReference type="EMBL" id="CP045350">
    <property type="protein sequence ID" value="QFT27062.1"/>
    <property type="molecule type" value="Genomic_DNA"/>
</dbReference>
<accession>A0A5P9CN83</accession>
<keyword evidence="9" id="KW-1185">Reference proteome</keyword>
<dbReference type="RefSeq" id="WP_152431109.1">
    <property type="nucleotide sequence ID" value="NZ_CBCSDK010000001.1"/>
</dbReference>
<protein>
    <recommendedName>
        <fullName evidence="10">SMP protein</fullName>
    </recommendedName>
</protein>
<dbReference type="InterPro" id="IPR019305">
    <property type="entry name" value="Uncharacterised_Smp"/>
</dbReference>
<evidence type="ECO:0000256" key="3">
    <source>
        <dbReference type="ARBA" id="ARBA00022475"/>
    </source>
</evidence>
<dbReference type="OrthoDB" id="6213658at2"/>
<name>A0A5P9CN83_9VIBR</name>
<comment type="subcellular location">
    <subcellularLocation>
        <location evidence="1">Cell membrane</location>
    </subcellularLocation>
</comment>
<evidence type="ECO:0000256" key="5">
    <source>
        <dbReference type="ARBA" id="ARBA00022989"/>
    </source>
</evidence>
<evidence type="ECO:0000256" key="7">
    <source>
        <dbReference type="SAM" id="Phobius"/>
    </source>
</evidence>
<dbReference type="KEGG" id="vaq:FIV01_11525"/>
<keyword evidence="4 7" id="KW-0812">Transmembrane</keyword>
<proteinExistence type="inferred from homology"/>
<keyword evidence="5 7" id="KW-1133">Transmembrane helix</keyword>
<feature type="transmembrane region" description="Helical" evidence="7">
    <location>
        <begin position="165"/>
        <end position="184"/>
    </location>
</feature>
<evidence type="ECO:0000256" key="4">
    <source>
        <dbReference type="ARBA" id="ARBA00022692"/>
    </source>
</evidence>
<reference evidence="8 9" key="1">
    <citation type="submission" date="2019-10" db="EMBL/GenBank/DDBJ databases">
        <title>Complete genome sequence of Vibrio sp. strain THAF100, isolated from non-filtered water from the water column of tank 6 of a marine aquarium containing stony-coral fragments. Water maintained at 26 degree C.</title>
        <authorList>
            <person name="Ruckert C."/>
            <person name="Franco A."/>
            <person name="Kalinowski J."/>
            <person name="Glaeser S."/>
        </authorList>
    </citation>
    <scope>NUCLEOTIDE SEQUENCE [LARGE SCALE GENOMIC DNA]</scope>
    <source>
        <strain evidence="8 9">THAF100</strain>
    </source>
</reference>